<gene>
    <name evidence="2" type="ORF">EYF80_052917</name>
</gene>
<sequence length="85" mass="9350">MAGASLQPWGEEEEEEEEEEEGGGAVQGQVIGIRVVATNFRISGNIWPDCQIGMKLGGRVEQGNLMRQMVCKREPSGEPSLEEKF</sequence>
<proteinExistence type="predicted"/>
<evidence type="ECO:0000313" key="3">
    <source>
        <dbReference type="Proteomes" id="UP000314294"/>
    </source>
</evidence>
<evidence type="ECO:0000313" key="2">
    <source>
        <dbReference type="EMBL" id="TNN36919.1"/>
    </source>
</evidence>
<feature type="compositionally biased region" description="Acidic residues" evidence="1">
    <location>
        <begin position="10"/>
        <end position="22"/>
    </location>
</feature>
<reference evidence="2 3" key="1">
    <citation type="submission" date="2019-03" db="EMBL/GenBank/DDBJ databases">
        <title>First draft genome of Liparis tanakae, snailfish: a comprehensive survey of snailfish specific genes.</title>
        <authorList>
            <person name="Kim W."/>
            <person name="Song I."/>
            <person name="Jeong J.-H."/>
            <person name="Kim D."/>
            <person name="Kim S."/>
            <person name="Ryu S."/>
            <person name="Song J.Y."/>
            <person name="Lee S.K."/>
        </authorList>
    </citation>
    <scope>NUCLEOTIDE SEQUENCE [LARGE SCALE GENOMIC DNA]</scope>
    <source>
        <tissue evidence="2">Muscle</tissue>
    </source>
</reference>
<name>A0A4Z2F6X0_9TELE</name>
<feature type="region of interest" description="Disordered" evidence="1">
    <location>
        <begin position="1"/>
        <end position="28"/>
    </location>
</feature>
<keyword evidence="3" id="KW-1185">Reference proteome</keyword>
<dbReference type="EMBL" id="SRLO01001554">
    <property type="protein sequence ID" value="TNN36919.1"/>
    <property type="molecule type" value="Genomic_DNA"/>
</dbReference>
<protein>
    <submittedName>
        <fullName evidence="2">Uncharacterized protein</fullName>
    </submittedName>
</protein>
<dbReference type="Proteomes" id="UP000314294">
    <property type="component" value="Unassembled WGS sequence"/>
</dbReference>
<evidence type="ECO:0000256" key="1">
    <source>
        <dbReference type="SAM" id="MobiDB-lite"/>
    </source>
</evidence>
<comment type="caution">
    <text evidence="2">The sequence shown here is derived from an EMBL/GenBank/DDBJ whole genome shotgun (WGS) entry which is preliminary data.</text>
</comment>
<organism evidence="2 3">
    <name type="scientific">Liparis tanakae</name>
    <name type="common">Tanaka's snailfish</name>
    <dbReference type="NCBI Taxonomy" id="230148"/>
    <lineage>
        <taxon>Eukaryota</taxon>
        <taxon>Metazoa</taxon>
        <taxon>Chordata</taxon>
        <taxon>Craniata</taxon>
        <taxon>Vertebrata</taxon>
        <taxon>Euteleostomi</taxon>
        <taxon>Actinopterygii</taxon>
        <taxon>Neopterygii</taxon>
        <taxon>Teleostei</taxon>
        <taxon>Neoteleostei</taxon>
        <taxon>Acanthomorphata</taxon>
        <taxon>Eupercaria</taxon>
        <taxon>Perciformes</taxon>
        <taxon>Cottioidei</taxon>
        <taxon>Cottales</taxon>
        <taxon>Liparidae</taxon>
        <taxon>Liparis</taxon>
    </lineage>
</organism>
<accession>A0A4Z2F6X0</accession>
<dbReference type="AlphaFoldDB" id="A0A4Z2F6X0"/>